<sequence length="1647" mass="184992">MLRRLRTESSGQPDGSSVGSVAEHPLLHGWTGRTTSDLAEMQLRAVNESPDQQRSFVRSTTTTSAFALRRTNSINITVPTPQKNALGLTLVHDAQHAAADVIFVHGLGGYSWNSWCWEHDPEFFWPAWLQHEHGLKHLRVFTFGYNANFRGPDTPLSILDFAKGLLVRMKGYGYDGSKNERPLGKRPIIFVSHSMGGLVVKKAYILGRFDDHYSSMITKVHSIFFLSTPHRGSSHASTLNNILSVMIGTSSKGYVSELDTNSTSIEDLNEQFRALCGSLRLVSLYETLPTKLVKGVKRLLVDKDTGVLNYPKEISSPMDADHHSICKYRSRIDDNYILVINLLKQVTRDLAAPLNSPTTPQRTPYKRSRTLESVLGIQENPGEDLEKHMNQCLHGTCEWFRSRESFGRWLSAPDDGIRLLCLAGLPGTGKSTLAATTTSYLQKVFLSQSCQYHFFVEAQPKKKSIAYCLRSIAYQIASTHDEFAERLLQLSQDAGDALASQNFHTIWTKVFEGILFKMDIGYTLHWVIDAVDESESPIALIKLLSQMQPSSCIKVLLLSRPSKDIANIATSHNTSALYDSISISDTMGDIRGYIRHIVSETIPKEELLQQDILEQLMSRAEGSFLWARLALDTLRDNWHTHGDIQRAMSTIPEDMESLYLSMAETIRGQDTRLQEIAGRILTWATCSFRPMKIAELQVALEPEFGVFVSLRDTIMQICGNFVRLDGGNASLIHSTARQFLVTASKDGQPLVSHHSGHEYLARVCLIYLSDERWRRLLSQVPEAIALDQPNRMASVYENHPFLRYAMSHWAYHVRHSPINSPSLLQHLKLFFTRHVLSWIQASALSGSLHDLPQAAHFIKTYLKRVARGSPASIPPVSSSFRDTELGFLERWSVDLIRLLGKFGTNLAQTPASIFKNIPPLCPQDSIISEVYSRQDNPLLQVTGISANSWDDNLARLSVGQDVTASKVRCAGMYFLALVSSSGTIVVWSAQTCQELRRLSHGEWVVLMETNESGSLVVSTGINSFRIWDISTGQQLQSISKDPQLRVMDLRISDADTRLTVAFDDCSIVCYDILDEIEPTEEQCFVAQGLEALHFGCPRLIALSPDTTHVAIAYRGRPVTVWDLASDSGQQPRRCIRAADEARWESSEADVFNAPEVVVWHPDGNSLYILYQDATILHWNLIEDERTEYPDTEAREMTINCEGTFLLTGNYTGTLSVWALPRMNLVYRLRSEEFVRDLCFSPDSQRIYDVRGSICNVWEPDFLVRSDEMDRQDSFSSTIDSAFSSELIPEPVYSRDAGGVQVTALVCDSDGSHFCCGRDDGSVIIHEMERGERVRKVTNHSSNSDIISLAWSSSGKYLVSGDDWGKVIAKRVKLKGDGKWAVFPVFEARTGNMETVTQLLFSHDETHLLIGTASSDQIWNLTTKALVYKGGRETGPVGRWINHPFQATQLVWVDGESLRTFEWAGFKNEATRTISIQGSSIASNGRNDSKSSLIEVSLTSEDKPTRRTTLQALSLSTNSRFLVYQTSSVSSHTFNKTNANAEFWLLETRNIQSQTAERINRKRLSELSFMVQRFLGCHRDRIVFIDYQGWICTSEVGGDAGKLRRHFFLPKDWLNTWAAQPLVFTKQGALLVPRNGDVAILRYSKGIY</sequence>
<dbReference type="Gene3D" id="3.40.50.1820">
    <property type="entry name" value="alpha/beta hydrolase"/>
    <property type="match status" value="1"/>
</dbReference>
<name>A0AAJ0MBM1_9PEZI</name>
<keyword evidence="6" id="KW-1185">Reference proteome</keyword>
<reference evidence="5" key="1">
    <citation type="journal article" date="2023" name="Mol. Phylogenet. Evol.">
        <title>Genome-scale phylogeny and comparative genomics of the fungal order Sordariales.</title>
        <authorList>
            <person name="Hensen N."/>
            <person name="Bonometti L."/>
            <person name="Westerberg I."/>
            <person name="Brannstrom I.O."/>
            <person name="Guillou S."/>
            <person name="Cros-Aarteil S."/>
            <person name="Calhoun S."/>
            <person name="Haridas S."/>
            <person name="Kuo A."/>
            <person name="Mondo S."/>
            <person name="Pangilinan J."/>
            <person name="Riley R."/>
            <person name="LaButti K."/>
            <person name="Andreopoulos B."/>
            <person name="Lipzen A."/>
            <person name="Chen C."/>
            <person name="Yan M."/>
            <person name="Daum C."/>
            <person name="Ng V."/>
            <person name="Clum A."/>
            <person name="Steindorff A."/>
            <person name="Ohm R.A."/>
            <person name="Martin F."/>
            <person name="Silar P."/>
            <person name="Natvig D.O."/>
            <person name="Lalanne C."/>
            <person name="Gautier V."/>
            <person name="Ament-Velasquez S.L."/>
            <person name="Kruys A."/>
            <person name="Hutchinson M.I."/>
            <person name="Powell A.J."/>
            <person name="Barry K."/>
            <person name="Miller A.N."/>
            <person name="Grigoriev I.V."/>
            <person name="Debuchy R."/>
            <person name="Gladieux P."/>
            <person name="Hiltunen Thoren M."/>
            <person name="Johannesson H."/>
        </authorList>
    </citation>
    <scope>NUCLEOTIDE SEQUENCE</scope>
    <source>
        <strain evidence="5">CBS 955.72</strain>
    </source>
</reference>
<evidence type="ECO:0000313" key="6">
    <source>
        <dbReference type="Proteomes" id="UP001275084"/>
    </source>
</evidence>
<dbReference type="SMART" id="SM00320">
    <property type="entry name" value="WD40"/>
    <property type="match status" value="9"/>
</dbReference>
<keyword evidence="1" id="KW-0677">Repeat</keyword>
<evidence type="ECO:0000256" key="1">
    <source>
        <dbReference type="ARBA" id="ARBA00022737"/>
    </source>
</evidence>
<evidence type="ECO:0000313" key="5">
    <source>
        <dbReference type="EMBL" id="KAK3347044.1"/>
    </source>
</evidence>
<dbReference type="PANTHER" id="PTHR10039">
    <property type="entry name" value="AMELOGENIN"/>
    <property type="match status" value="1"/>
</dbReference>
<reference evidence="5" key="2">
    <citation type="submission" date="2023-06" db="EMBL/GenBank/DDBJ databases">
        <authorList>
            <consortium name="Lawrence Berkeley National Laboratory"/>
            <person name="Haridas S."/>
            <person name="Hensen N."/>
            <person name="Bonometti L."/>
            <person name="Westerberg I."/>
            <person name="Brannstrom I.O."/>
            <person name="Guillou S."/>
            <person name="Cros-Aarteil S."/>
            <person name="Calhoun S."/>
            <person name="Kuo A."/>
            <person name="Mondo S."/>
            <person name="Pangilinan J."/>
            <person name="Riley R."/>
            <person name="Labutti K."/>
            <person name="Andreopoulos B."/>
            <person name="Lipzen A."/>
            <person name="Chen C."/>
            <person name="Yanf M."/>
            <person name="Daum C."/>
            <person name="Ng V."/>
            <person name="Clum A."/>
            <person name="Steindorff A."/>
            <person name="Ohm R."/>
            <person name="Martin F."/>
            <person name="Silar P."/>
            <person name="Natvig D."/>
            <person name="Lalanne C."/>
            <person name="Gautier V."/>
            <person name="Ament-Velasquez S.L."/>
            <person name="Kruys A."/>
            <person name="Hutchinson M.I."/>
            <person name="Powell A.J."/>
            <person name="Barry K."/>
            <person name="Miller A.N."/>
            <person name="Grigoriev I.V."/>
            <person name="Debuchy R."/>
            <person name="Gladieux P."/>
            <person name="Thoren M.H."/>
            <person name="Johannesson H."/>
        </authorList>
    </citation>
    <scope>NUCLEOTIDE SEQUENCE</scope>
    <source>
        <strain evidence="5">CBS 955.72</strain>
    </source>
</reference>
<evidence type="ECO:0008006" key="7">
    <source>
        <dbReference type="Google" id="ProtNLM"/>
    </source>
</evidence>
<gene>
    <name evidence="5" type="ORF">B0T25DRAFT_553490</name>
</gene>
<dbReference type="SUPFAM" id="SSF101908">
    <property type="entry name" value="Putative isomerase YbhE"/>
    <property type="match status" value="1"/>
</dbReference>
<dbReference type="PANTHER" id="PTHR10039:SF16">
    <property type="entry name" value="GPI INOSITOL-DEACYLASE"/>
    <property type="match status" value="1"/>
</dbReference>
<dbReference type="Proteomes" id="UP001275084">
    <property type="component" value="Unassembled WGS sequence"/>
</dbReference>
<dbReference type="InterPro" id="IPR056884">
    <property type="entry name" value="NPHP3-like_N"/>
</dbReference>
<dbReference type="InterPro" id="IPR027417">
    <property type="entry name" value="P-loop_NTPase"/>
</dbReference>
<dbReference type="Pfam" id="PF24883">
    <property type="entry name" value="NPHP3_N"/>
    <property type="match status" value="1"/>
</dbReference>
<feature type="region of interest" description="Disordered" evidence="2">
    <location>
        <begin position="1"/>
        <end position="24"/>
    </location>
</feature>
<evidence type="ECO:0000259" key="4">
    <source>
        <dbReference type="Pfam" id="PF24883"/>
    </source>
</evidence>
<evidence type="ECO:0000259" key="3">
    <source>
        <dbReference type="Pfam" id="PF22939"/>
    </source>
</evidence>
<evidence type="ECO:0000256" key="2">
    <source>
        <dbReference type="SAM" id="MobiDB-lite"/>
    </source>
</evidence>
<proteinExistence type="predicted"/>
<dbReference type="InterPro" id="IPR015943">
    <property type="entry name" value="WD40/YVTN_repeat-like_dom_sf"/>
</dbReference>
<dbReference type="Pfam" id="PF22939">
    <property type="entry name" value="WHD_GPIID"/>
    <property type="match status" value="1"/>
</dbReference>
<protein>
    <recommendedName>
        <fullName evidence="7">GPI inositol-deacylase</fullName>
    </recommendedName>
</protein>
<dbReference type="InterPro" id="IPR001680">
    <property type="entry name" value="WD40_rpt"/>
</dbReference>
<comment type="caution">
    <text evidence="5">The sequence shown here is derived from an EMBL/GenBank/DDBJ whole genome shotgun (WGS) entry which is preliminary data.</text>
</comment>
<dbReference type="Pfam" id="PF00400">
    <property type="entry name" value="WD40"/>
    <property type="match status" value="1"/>
</dbReference>
<feature type="compositionally biased region" description="Polar residues" evidence="2">
    <location>
        <begin position="8"/>
        <end position="19"/>
    </location>
</feature>
<dbReference type="InterPro" id="IPR029058">
    <property type="entry name" value="AB_hydrolase_fold"/>
</dbReference>
<dbReference type="SUPFAM" id="SSF52540">
    <property type="entry name" value="P-loop containing nucleoside triphosphate hydrolases"/>
    <property type="match status" value="1"/>
</dbReference>
<organism evidence="5 6">
    <name type="scientific">Lasiosphaeria hispida</name>
    <dbReference type="NCBI Taxonomy" id="260671"/>
    <lineage>
        <taxon>Eukaryota</taxon>
        <taxon>Fungi</taxon>
        <taxon>Dikarya</taxon>
        <taxon>Ascomycota</taxon>
        <taxon>Pezizomycotina</taxon>
        <taxon>Sordariomycetes</taxon>
        <taxon>Sordariomycetidae</taxon>
        <taxon>Sordariales</taxon>
        <taxon>Lasiosphaeriaceae</taxon>
        <taxon>Lasiosphaeria</taxon>
    </lineage>
</organism>
<dbReference type="EMBL" id="JAUIQD010000006">
    <property type="protein sequence ID" value="KAK3347044.1"/>
    <property type="molecule type" value="Genomic_DNA"/>
</dbReference>
<accession>A0AAJ0MBM1</accession>
<dbReference type="SUPFAM" id="SSF50978">
    <property type="entry name" value="WD40 repeat-like"/>
    <property type="match status" value="1"/>
</dbReference>
<dbReference type="Gene3D" id="2.130.10.10">
    <property type="entry name" value="YVTN repeat-like/Quinoprotein amine dehydrogenase"/>
    <property type="match status" value="3"/>
</dbReference>
<feature type="domain" description="GPI inositol-deacylase winged helix" evidence="3">
    <location>
        <begin position="670"/>
        <end position="746"/>
    </location>
</feature>
<dbReference type="InterPro" id="IPR054471">
    <property type="entry name" value="GPIID_WHD"/>
</dbReference>
<dbReference type="InterPro" id="IPR036322">
    <property type="entry name" value="WD40_repeat_dom_sf"/>
</dbReference>
<dbReference type="SUPFAM" id="SSF53474">
    <property type="entry name" value="alpha/beta-Hydrolases"/>
    <property type="match status" value="1"/>
</dbReference>
<feature type="domain" description="Nephrocystin 3-like N-terminal" evidence="4">
    <location>
        <begin position="395"/>
        <end position="560"/>
    </location>
</feature>